<organism evidence="1 2">
    <name type="scientific">Deinococcus soli</name>
    <name type="common">ex Cha et al. 2016</name>
    <dbReference type="NCBI Taxonomy" id="1309411"/>
    <lineage>
        <taxon>Bacteria</taxon>
        <taxon>Thermotogati</taxon>
        <taxon>Deinococcota</taxon>
        <taxon>Deinococci</taxon>
        <taxon>Deinococcales</taxon>
        <taxon>Deinococcaceae</taxon>
        <taxon>Deinococcus</taxon>
    </lineage>
</organism>
<accession>A0AAE3XIG2</accession>
<dbReference type="Proteomes" id="UP001185331">
    <property type="component" value="Unassembled WGS sequence"/>
</dbReference>
<gene>
    <name evidence="1" type="ORF">J2Y00_005205</name>
</gene>
<comment type="caution">
    <text evidence="1">The sequence shown here is derived from an EMBL/GenBank/DDBJ whole genome shotgun (WGS) entry which is preliminary data.</text>
</comment>
<dbReference type="AlphaFoldDB" id="A0AAE3XIG2"/>
<dbReference type="RefSeq" id="WP_309859747.1">
    <property type="nucleotide sequence ID" value="NZ_JAVDQJ010000058.1"/>
</dbReference>
<sequence length="262" mass="28577">MLPPFRPALLAFDLDGTLIPDQDKNLNVETSALLAELRTLDLKLAVITGRDGLSDRVREEACLHAEAANNGGTIRIGDEIIHTEKLAPEDLDLLLNHGLDGGEIVISGEGGYAVPENSAAPREWMEKHGVTYLTPAGKQTAYKVRYSHPQAASYAEHLRATQPHLVVTGGLEPYLNFVSVTPKNATKSMALRRIAAALRIPLDYTVAFGDSDNDADLLETAGFAVQIGTHPHLTPHADWQLAEQAELNGYLRRLIEQLHART</sequence>
<protein>
    <submittedName>
        <fullName evidence="1">HMP-PP phosphatase</fullName>
        <ecNumber evidence="1">3.6.1.-</ecNumber>
    </submittedName>
</protein>
<proteinExistence type="predicted"/>
<dbReference type="InterPro" id="IPR036412">
    <property type="entry name" value="HAD-like_sf"/>
</dbReference>
<dbReference type="Gene3D" id="3.40.50.1000">
    <property type="entry name" value="HAD superfamily/HAD-like"/>
    <property type="match status" value="1"/>
</dbReference>
<dbReference type="PANTHER" id="PTHR10000:SF8">
    <property type="entry name" value="HAD SUPERFAMILY HYDROLASE-LIKE, TYPE 3"/>
    <property type="match status" value="1"/>
</dbReference>
<name>A0AAE3XIG2_9DEIO</name>
<evidence type="ECO:0000313" key="2">
    <source>
        <dbReference type="Proteomes" id="UP001185331"/>
    </source>
</evidence>
<dbReference type="EC" id="3.6.1.-" evidence="1"/>
<dbReference type="GO" id="GO:0000287">
    <property type="term" value="F:magnesium ion binding"/>
    <property type="evidence" value="ECO:0007669"/>
    <property type="project" value="TreeGrafter"/>
</dbReference>
<dbReference type="NCBIfam" id="TIGR01484">
    <property type="entry name" value="HAD-SF-IIB"/>
    <property type="match status" value="1"/>
</dbReference>
<dbReference type="InterPro" id="IPR023214">
    <property type="entry name" value="HAD_sf"/>
</dbReference>
<keyword evidence="1" id="KW-0378">Hydrolase</keyword>
<dbReference type="SUPFAM" id="SSF56784">
    <property type="entry name" value="HAD-like"/>
    <property type="match status" value="1"/>
</dbReference>
<evidence type="ECO:0000313" key="1">
    <source>
        <dbReference type="EMBL" id="MDR6221564.1"/>
    </source>
</evidence>
<dbReference type="EMBL" id="JAVDQK010000058">
    <property type="protein sequence ID" value="MDR6221564.1"/>
    <property type="molecule type" value="Genomic_DNA"/>
</dbReference>
<reference evidence="1" key="1">
    <citation type="submission" date="2023-07" db="EMBL/GenBank/DDBJ databases">
        <title>Sorghum-associated microbial communities from plants grown in Nebraska, USA.</title>
        <authorList>
            <person name="Schachtman D."/>
        </authorList>
    </citation>
    <scope>NUCLEOTIDE SEQUENCE</scope>
    <source>
        <strain evidence="1">BE330</strain>
    </source>
</reference>
<dbReference type="PANTHER" id="PTHR10000">
    <property type="entry name" value="PHOSPHOSERINE PHOSPHATASE"/>
    <property type="match status" value="1"/>
</dbReference>
<dbReference type="GO" id="GO:0005829">
    <property type="term" value="C:cytosol"/>
    <property type="evidence" value="ECO:0007669"/>
    <property type="project" value="TreeGrafter"/>
</dbReference>
<dbReference type="GO" id="GO:0016791">
    <property type="term" value="F:phosphatase activity"/>
    <property type="evidence" value="ECO:0007669"/>
    <property type="project" value="TreeGrafter"/>
</dbReference>
<dbReference type="InterPro" id="IPR006379">
    <property type="entry name" value="HAD-SF_hydro_IIB"/>
</dbReference>
<dbReference type="Gene3D" id="3.30.1240.10">
    <property type="match status" value="1"/>
</dbReference>
<dbReference type="Pfam" id="PF08282">
    <property type="entry name" value="Hydrolase_3"/>
    <property type="match status" value="1"/>
</dbReference>